<dbReference type="InterPro" id="IPR046780">
    <property type="entry name" value="aBig_2"/>
</dbReference>
<evidence type="ECO:0000259" key="4">
    <source>
        <dbReference type="Pfam" id="PF20578"/>
    </source>
</evidence>
<dbReference type="Pfam" id="PF18316">
    <property type="entry name" value="S-l_SbsC_C"/>
    <property type="match status" value="16"/>
</dbReference>
<keyword evidence="6" id="KW-1185">Reference proteome</keyword>
<feature type="domain" description="S-layer protein SbsC C-terminal" evidence="3">
    <location>
        <begin position="1711"/>
        <end position="1795"/>
    </location>
</feature>
<keyword evidence="2" id="KW-0472">Membrane</keyword>
<evidence type="ECO:0000259" key="3">
    <source>
        <dbReference type="Pfam" id="PF18316"/>
    </source>
</evidence>
<feature type="domain" description="S-layer protein SbsC C-terminal" evidence="3">
    <location>
        <begin position="903"/>
        <end position="988"/>
    </location>
</feature>
<feature type="domain" description="S-layer protein SbsC C-terminal" evidence="3">
    <location>
        <begin position="1508"/>
        <end position="1594"/>
    </location>
</feature>
<feature type="domain" description="S-layer protein SbsC C-terminal" evidence="3">
    <location>
        <begin position="1205"/>
        <end position="1291"/>
    </location>
</feature>
<sequence length="2461" mass="258734">MRSKSAKRFVTFLVVLAMLLVDVVQLSGINKSLIAKADTDGSLYGALLVSDVGSSPTLQNGNTSRKLAVGSDGTIYAVYRSNEGIRVAKSTDNGASFIPSVSVYNSNYEAEVAVSSSGIVYVTWIENSMIKLSRSTDHAATFSQPVDVGASNGMGMMGMGSSVHMTTDGNYLYFIDKNGQNFYKSEDGGDTFSHYDFNESYVFSDVHVDPFTHNVIVQKDNPSITYYISTDHGQTFSAPHMPGNQVFYSVGSIAATADASYLLIAGQSSSGVKVNLSTGISTTPDMGNNQVSQGRSLSDDWYGNVVTGFSDGSYVYYAVSGDLGETFGAAQQVAQTTVANASINSTNGDVLFLYESNGQIYLKVFGGKLQGYDLKVSNSSLFFNAATNELTKKVTITNISEQSINIVDIKATGDFTVNRTGVGSTLSPGQTGEISVTYNTSENPTSAGKISILYGSPTKERIISLNGALDGGEASTGGSSQPTPTQEPAAALTATAAKGTQVGDTKVNAAPADGNHLAVKYSNATIATPNKGDAAPTGTAVTNPYVAGNDINLDNYNINRYLGVYELDSSEKVVGFKLINLQDSQIYGIPSSVDATAVKGTNSQETRVMVNTSDVTHHIAVKVSDNLIETPVEGDNAPIGGGVYNPYNSGSDINLGDYTLNKYLGVYELDQNDKVLGFKLIKLSAAEVNTTAKLINASAEKGSNTADTKINVTPGFGNHIAVKVSDSTLKTPYIGDPAPTGEGVTNAYVPGSDLYLGNYTQNKYVGVYELDGDNMVVGFRLLELTTNEINIAAPAITADPEKGSTTGQSKLITSPQPGNHTAVKVSSTVVSTANIGDDAPTGVGVTNPYTSNTDIDLGDYTVNKYIAVYELDTNEKVVGFKLVNLSNEDINREAKAIVANVGQGTNNGSTKVNVVPGIGDHIAVKVSNVPLGTPNTGDYMETGLGITNPYTSGTDVNLGDYVNNKYLGVYELDSNEKVVGFKLITLTNEDVNRVSPEIVASPEKGDVLGRTKINATAGIGNHLAVMVSEIAVSAPNKGDAMPLGLGITNPYTSGTDINLGDYTKNRYVAVYELDSDNNVIGFKLIALSDADINRTAPEVTADAEKGTGTGKTQVTATAGTGNHLAVKISDKALPSVNIGDAAPVGEGVTNPYTSGTDVNLGDYTKNRYLGVYELDKNDKIVGFKTIILDDEQINRTAPEVTVAPEKGTNTGETKITATAGTGNHLVLKVSDAEIPTVNIGDEEPTGTGVTNPYVSGTDINLGDYTKNKYIAVYEVDSNGKVVGFKAVTLTNEDINRTAPEVTLDPEQGTTLGNTKVTATAGNGNHLAVKVSATEIPAVNIGDSAPVGEGVTNPYTSGADINLGDYTKNKYLAVYELDSNDKVVGFKQVTLTNEEINRTAPEVTVAPEKGTTGGKTQVTATVGEGNHLVVKVSDTTLPVVNVGDVAPTGTGVTNPYVSGTDIDLGDYTKNKYLGVYEVDKDGKIVGFKEVVLTNEDINTTAPEVTATVEKGTTLGETKINATAGNGNHLLVKISDTELPVANKGEAAPTGTGVTNPYVSGTDINLGDYTKNKYLGVYEVDKDGNIVSYKTITLQNEDINRTAPEVTADAESGTKVGDTKVTATAGNGNHLVVKVSDTATTNVNVGDAVPTGTGVTNPYVSGTDISLGDYAKNKYLEVYEVDSNNKVVGFKLITLANEDINRTSADIAAAADKGSALGKTKIIAQSAIGNHLAVMVSDAVVAIPNKGDAMPQGLGIINPYISGSDINLGDYTKNKYVAVYELDADNKVVGFRLVALSNEDINRTAPEVTVAPQKGTTLGETKVTATVGQGNHLVVKVSDTTLPTSNVGDAAPTGTGVTNPYVSGTDINLGDYTKNKYLGVYEVDANGKVVGFKQVTLTNEDINTASYDLAAAAAKGSTLGKTKVLANAAIGNHLAVIVSDTVVKVPSKGDVLPSALVKINPYTSGSDISLGDYAKNKYLGVYELDSNNKVVGFKAVTLTNEQINRTAPEVTLTSAVGTATGTTKITGTAAQGNHLAVKVLDGTVTTPNVGDTAPTGTFVTNPYTSGSDIALGDYTKNKYLGVYELDGNNKVVSFKFVTLADNAINKTVVLNDTQSVSSDKDSLQVKYADGDSATSVTKPLILSGNGSNGTAITWASNPSGLVSKDGTLARPLFDTDVKLTATISKGKISDTKDFSIKLKGTVPVLYDLNSGGELIDPTDKDKASITKANELNIGGNRDYLVDLFIMSIEKRNTNYEGKTVKVGIEEKPVVDTKFFSAIDGKDISLSFVGNKVGWTFNGKDITADKFAGMDKIDLSLKEPSAELISTIGNKLKSDAGKEVEYATFSYTYDGYLPGKATAKVYVGKQWANKTVDVGRFYTDKNNYDIVAKTVQVDSEGYVSYVTNHCSDYFVVESNALSKPTTITTTDNLPKTGSPINTGSVALAGFMLVALGYVVMRRNKKTNM</sequence>
<evidence type="ECO:0000313" key="5">
    <source>
        <dbReference type="EMBL" id="QAA34773.1"/>
    </source>
</evidence>
<dbReference type="Proteomes" id="UP000286268">
    <property type="component" value="Chromosome"/>
</dbReference>
<evidence type="ECO:0000313" key="6">
    <source>
        <dbReference type="Proteomes" id="UP000286268"/>
    </source>
</evidence>
<name>A0A3R5VBR7_9CLOT</name>
<dbReference type="RefSeq" id="WP_128215485.1">
    <property type="nucleotide sequence ID" value="NZ_CP025746.1"/>
</dbReference>
<dbReference type="InterPro" id="IPR013783">
    <property type="entry name" value="Ig-like_fold"/>
</dbReference>
<evidence type="ECO:0000256" key="2">
    <source>
        <dbReference type="SAM" id="Phobius"/>
    </source>
</evidence>
<feature type="region of interest" description="Disordered" evidence="1">
    <location>
        <begin position="468"/>
        <end position="489"/>
    </location>
</feature>
<feature type="transmembrane region" description="Helical" evidence="2">
    <location>
        <begin position="2433"/>
        <end position="2453"/>
    </location>
</feature>
<feature type="domain" description="S-layer protein SbsC C-terminal" evidence="3">
    <location>
        <begin position="1104"/>
        <end position="1189"/>
    </location>
</feature>
<feature type="domain" description="S-layer protein SbsC C-terminal" evidence="3">
    <location>
        <begin position="1407"/>
        <end position="1492"/>
    </location>
</feature>
<feature type="domain" description="S-layer protein SbsC C-terminal" evidence="3">
    <location>
        <begin position="598"/>
        <end position="685"/>
    </location>
</feature>
<reference evidence="5 6" key="1">
    <citation type="submission" date="2018-01" db="EMBL/GenBank/DDBJ databases">
        <title>Genome Sequencing and Assembly of Anaerobacter polyendosporus strain CT4.</title>
        <authorList>
            <person name="Tachaapaikoon C."/>
            <person name="Sutheeworapong S."/>
            <person name="Jenjaroenpun P."/>
            <person name="Wongsurawat T."/>
            <person name="Nookeaw I."/>
            <person name="Cheawchanlertfa P."/>
            <person name="Kosugi A."/>
            <person name="Cheevadhanarak S."/>
            <person name="Ratanakhanokchai K."/>
        </authorList>
    </citation>
    <scope>NUCLEOTIDE SEQUENCE [LARGE SCALE GENOMIC DNA]</scope>
    <source>
        <strain evidence="5 6">CT4</strain>
    </source>
</reference>
<feature type="domain" description="S-layer protein SbsC C-terminal" evidence="3">
    <location>
        <begin position="1811"/>
        <end position="1897"/>
    </location>
</feature>
<dbReference type="InterPro" id="IPR040751">
    <property type="entry name" value="SbsC_C"/>
</dbReference>
<protein>
    <submittedName>
        <fullName evidence="5">Uncharacterized protein</fullName>
    </submittedName>
</protein>
<dbReference type="NCBIfam" id="TIGR01167">
    <property type="entry name" value="LPXTG_anchor"/>
    <property type="match status" value="1"/>
</dbReference>
<feature type="domain" description="S-layer protein SbsC C-terminal" evidence="3">
    <location>
        <begin position="2014"/>
        <end position="2098"/>
    </location>
</feature>
<dbReference type="EMBL" id="CP025746">
    <property type="protein sequence ID" value="QAA34773.1"/>
    <property type="molecule type" value="Genomic_DNA"/>
</dbReference>
<feature type="domain" description="S-layer protein SbsC C-terminal" evidence="3">
    <location>
        <begin position="801"/>
        <end position="886"/>
    </location>
</feature>
<dbReference type="InterPro" id="IPR036278">
    <property type="entry name" value="Sialidase_sf"/>
</dbReference>
<feature type="domain" description="S-layer protein SbsC C-terminal" evidence="3">
    <location>
        <begin position="498"/>
        <end position="583"/>
    </location>
</feature>
<dbReference type="KEGG" id="cmah:C1I91_25785"/>
<dbReference type="Pfam" id="PF20578">
    <property type="entry name" value="aBig_2"/>
    <property type="match status" value="1"/>
</dbReference>
<feature type="domain" description="S-layer protein SbsC C-terminal" evidence="3">
    <location>
        <begin position="1306"/>
        <end position="1392"/>
    </location>
</feature>
<gene>
    <name evidence="5" type="ORF">C1I91_25785</name>
</gene>
<feature type="compositionally biased region" description="Polar residues" evidence="1">
    <location>
        <begin position="803"/>
        <end position="819"/>
    </location>
</feature>
<dbReference type="OrthoDB" id="9801679at2"/>
<keyword evidence="2" id="KW-1133">Transmembrane helix</keyword>
<feature type="domain" description="S-layer protein SbsC C-terminal" evidence="3">
    <location>
        <begin position="1003"/>
        <end position="1088"/>
    </location>
</feature>
<dbReference type="SUPFAM" id="SSF50939">
    <property type="entry name" value="Sialidases"/>
    <property type="match status" value="1"/>
</dbReference>
<organism evidence="5 6">
    <name type="scientific">Clostridium manihotivorum</name>
    <dbReference type="NCBI Taxonomy" id="2320868"/>
    <lineage>
        <taxon>Bacteria</taxon>
        <taxon>Bacillati</taxon>
        <taxon>Bacillota</taxon>
        <taxon>Clostridia</taxon>
        <taxon>Eubacteriales</taxon>
        <taxon>Clostridiaceae</taxon>
        <taxon>Clostridium</taxon>
    </lineage>
</organism>
<feature type="domain" description="Atrophied bacterial Ig" evidence="4">
    <location>
        <begin position="2114"/>
        <end position="2197"/>
    </location>
</feature>
<feature type="domain" description="S-layer protein SbsC C-terminal" evidence="3">
    <location>
        <begin position="1913"/>
        <end position="1998"/>
    </location>
</feature>
<keyword evidence="2" id="KW-0812">Transmembrane</keyword>
<feature type="region of interest" description="Disordered" evidence="1">
    <location>
        <begin position="800"/>
        <end position="820"/>
    </location>
</feature>
<feature type="domain" description="S-layer protein SbsC C-terminal" evidence="3">
    <location>
        <begin position="700"/>
        <end position="785"/>
    </location>
</feature>
<accession>A0A3R5VBR7</accession>
<dbReference type="Gene3D" id="2.60.40.10">
    <property type="entry name" value="Immunoglobulins"/>
    <property type="match status" value="1"/>
</dbReference>
<proteinExistence type="predicted"/>
<evidence type="ECO:0000256" key="1">
    <source>
        <dbReference type="SAM" id="MobiDB-lite"/>
    </source>
</evidence>
<feature type="domain" description="S-layer protein SbsC C-terminal" evidence="3">
    <location>
        <begin position="1610"/>
        <end position="1695"/>
    </location>
</feature>